<dbReference type="AlphaFoldDB" id="A0ABD3FDS2"/>
<feature type="compositionally biased region" description="Basic and acidic residues" evidence="1">
    <location>
        <begin position="309"/>
        <end position="320"/>
    </location>
</feature>
<feature type="compositionally biased region" description="Polar residues" evidence="1">
    <location>
        <begin position="114"/>
        <end position="127"/>
    </location>
</feature>
<feature type="compositionally biased region" description="Basic and acidic residues" evidence="1">
    <location>
        <begin position="144"/>
        <end position="154"/>
    </location>
</feature>
<sequence>MQHNNLADDYDLDSVTARLAAMEARRMKWQGRKKESTEQQILSDRETACGFELAPADLSSGGSDANSDGGYESNSTNSLPSDDDKVTTSWSQLQTRKRQPERGRKQRLRVTDSLDLSMSVETSTFQADTRRSSRKMKRAPHSKVQAEEHIRRCSLENSSNQMPFRSQPENIVRPSRIPKLVQQRRQLQAERKYSSASTHSRESLQTPFSVASHHVPPSKGTPLPPDESLSLPEPPKPRSTGSPLRNKLKTKDPTPLTKVKANNHGGIPEEIASSEEQRLLESLEKLDRRLTNISTPSVVVREGGQHPSSHKERTLKRDASRTISNAKDSISGCIRNGEVDEEILRTAAYGGGSHCKSHQPSSVSVRSSSAKRAELSSGVHKARVRVGGALVNDTSRNSSGGGSGKHKIVVKKDLAHLLF</sequence>
<feature type="region of interest" description="Disordered" evidence="1">
    <location>
        <begin position="351"/>
        <end position="379"/>
    </location>
</feature>
<feature type="region of interest" description="Disordered" evidence="1">
    <location>
        <begin position="300"/>
        <end position="320"/>
    </location>
</feature>
<reference evidence="2 3" key="1">
    <citation type="submission" date="2024-09" db="EMBL/GenBank/DDBJ databases">
        <title>Genome sequencing and assembly of Phytophthora oleae, isolate VK10A, causative agent of rot of olive drupes.</title>
        <authorList>
            <person name="Conti Taguali S."/>
            <person name="Riolo M."/>
            <person name="La Spada F."/>
            <person name="Cacciola S.O."/>
            <person name="Dionisio G."/>
        </authorList>
    </citation>
    <scope>NUCLEOTIDE SEQUENCE [LARGE SCALE GENOMIC DNA]</scope>
    <source>
        <strain evidence="2 3">VK10A</strain>
    </source>
</reference>
<accession>A0ABD3FDS2</accession>
<evidence type="ECO:0000313" key="2">
    <source>
        <dbReference type="EMBL" id="KAL3663640.1"/>
    </source>
</evidence>
<evidence type="ECO:0000256" key="1">
    <source>
        <dbReference type="SAM" id="MobiDB-lite"/>
    </source>
</evidence>
<gene>
    <name evidence="2" type="ORF">V7S43_011526</name>
</gene>
<name>A0ABD3FDS2_9STRA</name>
<proteinExistence type="predicted"/>
<feature type="compositionally biased region" description="Basic residues" evidence="1">
    <location>
        <begin position="132"/>
        <end position="141"/>
    </location>
</feature>
<feature type="compositionally biased region" description="Low complexity" evidence="1">
    <location>
        <begin position="57"/>
        <end position="70"/>
    </location>
</feature>
<dbReference type="Proteomes" id="UP001632037">
    <property type="component" value="Unassembled WGS sequence"/>
</dbReference>
<feature type="compositionally biased region" description="Polar residues" evidence="1">
    <location>
        <begin position="155"/>
        <end position="169"/>
    </location>
</feature>
<feature type="region of interest" description="Disordered" evidence="1">
    <location>
        <begin position="28"/>
        <end position="269"/>
    </location>
</feature>
<comment type="caution">
    <text evidence="2">The sequence shown here is derived from an EMBL/GenBank/DDBJ whole genome shotgun (WGS) entry which is preliminary data.</text>
</comment>
<protein>
    <submittedName>
        <fullName evidence="2">Uncharacterized protein</fullName>
    </submittedName>
</protein>
<feature type="compositionally biased region" description="Basic and acidic residues" evidence="1">
    <location>
        <begin position="32"/>
        <end position="47"/>
    </location>
</feature>
<evidence type="ECO:0000313" key="3">
    <source>
        <dbReference type="Proteomes" id="UP001632037"/>
    </source>
</evidence>
<organism evidence="2 3">
    <name type="scientific">Phytophthora oleae</name>
    <dbReference type="NCBI Taxonomy" id="2107226"/>
    <lineage>
        <taxon>Eukaryota</taxon>
        <taxon>Sar</taxon>
        <taxon>Stramenopiles</taxon>
        <taxon>Oomycota</taxon>
        <taxon>Peronosporomycetes</taxon>
        <taxon>Peronosporales</taxon>
        <taxon>Peronosporaceae</taxon>
        <taxon>Phytophthora</taxon>
    </lineage>
</organism>
<keyword evidence="3" id="KW-1185">Reference proteome</keyword>
<feature type="compositionally biased region" description="Polar residues" evidence="1">
    <location>
        <begin position="194"/>
        <end position="209"/>
    </location>
</feature>
<dbReference type="EMBL" id="JBIMZQ010000027">
    <property type="protein sequence ID" value="KAL3663640.1"/>
    <property type="molecule type" value="Genomic_DNA"/>
</dbReference>